<keyword evidence="2" id="KW-0472">Membrane</keyword>
<dbReference type="InterPro" id="IPR051916">
    <property type="entry name" value="GPI-anchor_lipid_remodeler"/>
</dbReference>
<proteinExistence type="predicted"/>
<feature type="compositionally biased region" description="Acidic residues" evidence="1">
    <location>
        <begin position="321"/>
        <end position="338"/>
    </location>
</feature>
<gene>
    <name evidence="4" type="ORF">G9Q97_18740</name>
</gene>
<dbReference type="InterPro" id="IPR005135">
    <property type="entry name" value="Endo/exonuclease/phosphatase"/>
</dbReference>
<protein>
    <submittedName>
        <fullName evidence="4">Endonuclease/exonuclease/phosphatase</fullName>
    </submittedName>
</protein>
<name>A0ABX0HD58_9BACT</name>
<dbReference type="GO" id="GO:0004519">
    <property type="term" value="F:endonuclease activity"/>
    <property type="evidence" value="ECO:0007669"/>
    <property type="project" value="UniProtKB-KW"/>
</dbReference>
<accession>A0ABX0HD58</accession>
<feature type="transmembrane region" description="Helical" evidence="2">
    <location>
        <begin position="34"/>
        <end position="53"/>
    </location>
</feature>
<keyword evidence="4" id="KW-0378">Hydrolase</keyword>
<dbReference type="InterPro" id="IPR036691">
    <property type="entry name" value="Endo/exonu/phosph_ase_sf"/>
</dbReference>
<keyword evidence="2" id="KW-1133">Transmembrane helix</keyword>
<dbReference type="Gene3D" id="3.60.10.10">
    <property type="entry name" value="Endonuclease/exonuclease/phosphatase"/>
    <property type="match status" value="1"/>
</dbReference>
<evidence type="ECO:0000256" key="2">
    <source>
        <dbReference type="SAM" id="Phobius"/>
    </source>
</evidence>
<evidence type="ECO:0000259" key="3">
    <source>
        <dbReference type="Pfam" id="PF03372"/>
    </source>
</evidence>
<feature type="region of interest" description="Disordered" evidence="1">
    <location>
        <begin position="321"/>
        <end position="347"/>
    </location>
</feature>
<reference evidence="4 5" key="1">
    <citation type="submission" date="2020-03" db="EMBL/GenBank/DDBJ databases">
        <title>Cyclobacterium plantarum sp. nov., a marine bacterium isolated from a coastal-marine wetland.</title>
        <authorList>
            <person name="Sanchez-Porro C."/>
            <person name="Ventosa A."/>
            <person name="Amoozegar M."/>
        </authorList>
    </citation>
    <scope>NUCLEOTIDE SEQUENCE [LARGE SCALE GENOMIC DNA]</scope>
    <source>
        <strain evidence="4 5">GBPx2</strain>
    </source>
</reference>
<organism evidence="4 5">
    <name type="scientific">Cyclobacterium plantarum</name>
    <dbReference type="NCBI Taxonomy" id="2716263"/>
    <lineage>
        <taxon>Bacteria</taxon>
        <taxon>Pseudomonadati</taxon>
        <taxon>Bacteroidota</taxon>
        <taxon>Cytophagia</taxon>
        <taxon>Cytophagales</taxon>
        <taxon>Cyclobacteriaceae</taxon>
        <taxon>Cyclobacterium</taxon>
    </lineage>
</organism>
<feature type="transmembrane region" description="Helical" evidence="2">
    <location>
        <begin position="7"/>
        <end position="28"/>
    </location>
</feature>
<dbReference type="Pfam" id="PF03372">
    <property type="entry name" value="Exo_endo_phos"/>
    <property type="match status" value="1"/>
</dbReference>
<dbReference type="PANTHER" id="PTHR14859:SF15">
    <property type="entry name" value="ENDONUCLEASE_EXONUCLEASE_PHOSPHATASE DOMAIN-CONTAINING PROTEIN"/>
    <property type="match status" value="1"/>
</dbReference>
<dbReference type="PANTHER" id="PTHR14859">
    <property type="entry name" value="CALCOFLUOR WHITE HYPERSENSITIVE PROTEIN PRECURSOR"/>
    <property type="match status" value="1"/>
</dbReference>
<keyword evidence="2" id="KW-0812">Transmembrane</keyword>
<evidence type="ECO:0000256" key="1">
    <source>
        <dbReference type="SAM" id="MobiDB-lite"/>
    </source>
</evidence>
<keyword evidence="4" id="KW-0540">Nuclease</keyword>
<comment type="caution">
    <text evidence="4">The sequence shown here is derived from an EMBL/GenBank/DDBJ whole genome shotgun (WGS) entry which is preliminary data.</text>
</comment>
<evidence type="ECO:0000313" key="4">
    <source>
        <dbReference type="EMBL" id="NHE58853.1"/>
    </source>
</evidence>
<feature type="transmembrane region" description="Helical" evidence="2">
    <location>
        <begin position="65"/>
        <end position="85"/>
    </location>
</feature>
<dbReference type="SUPFAM" id="SSF56219">
    <property type="entry name" value="DNase I-like"/>
    <property type="match status" value="1"/>
</dbReference>
<evidence type="ECO:0000313" key="5">
    <source>
        <dbReference type="Proteomes" id="UP000649799"/>
    </source>
</evidence>
<dbReference type="EMBL" id="JAANYN010000008">
    <property type="protein sequence ID" value="NHE58853.1"/>
    <property type="molecule type" value="Genomic_DNA"/>
</dbReference>
<keyword evidence="5" id="KW-1185">Reference proteome</keyword>
<dbReference type="RefSeq" id="WP_166149619.1">
    <property type="nucleotide sequence ID" value="NZ_JAANYN010000008.1"/>
</dbReference>
<keyword evidence="4" id="KW-0255">Endonuclease</keyword>
<feature type="domain" description="Endonuclease/exonuclease/phosphatase" evidence="3">
    <location>
        <begin position="107"/>
        <end position="309"/>
    </location>
</feature>
<dbReference type="Proteomes" id="UP000649799">
    <property type="component" value="Unassembled WGS sequence"/>
</dbReference>
<sequence length="347" mass="39786">MKYFIYIPGLVAIVITALPVIDTGTWWIRIFDFPRIQITVFALFILLLAFLFLKDKPKIKYSFISLLLAAISYQLVMIAPFTPLLKVSAKSASLTEGDNRFTLLMSNVRMENTDRDKLLSLIRKKEPDLVLLTEPNLIWTKALIELDETYPHAIKEPLSNTYGMILLSKFPLINPKVNYLVENNIPSFHTQIKLPSGGIFDFYGVHPEPPKPGSDTYERDTELLLIGKKIKKDPKPVIVAGDLNDVGWSQTSHLFREYSQLVDPREGRGFYNTYNVFIPLMRYPLDHVFYSNDFGLVSFEKLEEIGSDHFPMWIDLTFEPDASDPEEVENTDAEENAEVEEKIEKGK</sequence>